<feature type="chain" id="PRO_5046350248" description="PASTA domain-containing protein" evidence="2">
    <location>
        <begin position="27"/>
        <end position="150"/>
    </location>
</feature>
<dbReference type="EMBL" id="JAPJDO010000001">
    <property type="protein sequence ID" value="MCX2935345.1"/>
    <property type="molecule type" value="Genomic_DNA"/>
</dbReference>
<comment type="caution">
    <text evidence="3">The sequence shown here is derived from an EMBL/GenBank/DDBJ whole genome shotgun (WGS) entry which is preliminary data.</text>
</comment>
<name>A0ABT3S769_9MYCO</name>
<keyword evidence="4" id="KW-1185">Reference proteome</keyword>
<keyword evidence="2" id="KW-0732">Signal</keyword>
<dbReference type="RefSeq" id="WP_265994582.1">
    <property type="nucleotide sequence ID" value="NZ_JAPJDN010000001.1"/>
</dbReference>
<feature type="signal peptide" evidence="2">
    <location>
        <begin position="1"/>
        <end position="26"/>
    </location>
</feature>
<proteinExistence type="predicted"/>
<evidence type="ECO:0000313" key="3">
    <source>
        <dbReference type="EMBL" id="MCX2935345.1"/>
    </source>
</evidence>
<evidence type="ECO:0000313" key="4">
    <source>
        <dbReference type="Proteomes" id="UP001300745"/>
    </source>
</evidence>
<dbReference type="Proteomes" id="UP001300745">
    <property type="component" value="Unassembled WGS sequence"/>
</dbReference>
<feature type="compositionally biased region" description="Low complexity" evidence="1">
    <location>
        <begin position="119"/>
        <end position="128"/>
    </location>
</feature>
<evidence type="ECO:0000256" key="2">
    <source>
        <dbReference type="SAM" id="SignalP"/>
    </source>
</evidence>
<reference evidence="3 4" key="1">
    <citation type="submission" date="2022-11" db="EMBL/GenBank/DDBJ databases">
        <title>Mycobacterium sp. nov.</title>
        <authorList>
            <person name="Papic B."/>
            <person name="Spicic S."/>
            <person name="Duvnjak S."/>
        </authorList>
    </citation>
    <scope>NUCLEOTIDE SEQUENCE [LARGE SCALE GENOMIC DNA]</scope>
    <source>
        <strain evidence="3 4">CVI_P4</strain>
    </source>
</reference>
<sequence length="150" mass="15246">MKKVVLVGITITITSAPFFGCGIASADNEYVGQTYADATQAITQAGMSETIATVVGDQLPTSQCRVTGSRSATDIGSTGFSSGSRIMLDLNCNADVASPGNPGNSVASPEGRQAREAQEAQQQAESQQNVGDELLQSGDVPGQPAPIPGG</sequence>
<gene>
    <name evidence="3" type="ORF">ORI27_01390</name>
</gene>
<evidence type="ECO:0000256" key="1">
    <source>
        <dbReference type="SAM" id="MobiDB-lite"/>
    </source>
</evidence>
<evidence type="ECO:0008006" key="5">
    <source>
        <dbReference type="Google" id="ProtNLM"/>
    </source>
</evidence>
<accession>A0ABT3S769</accession>
<protein>
    <recommendedName>
        <fullName evidence="5">PASTA domain-containing protein</fullName>
    </recommendedName>
</protein>
<feature type="region of interest" description="Disordered" evidence="1">
    <location>
        <begin position="93"/>
        <end position="150"/>
    </location>
</feature>
<organism evidence="3 4">
    <name type="scientific">Mycobacterium pinniadriaticum</name>
    <dbReference type="NCBI Taxonomy" id="2994102"/>
    <lineage>
        <taxon>Bacteria</taxon>
        <taxon>Bacillati</taxon>
        <taxon>Actinomycetota</taxon>
        <taxon>Actinomycetes</taxon>
        <taxon>Mycobacteriales</taxon>
        <taxon>Mycobacteriaceae</taxon>
        <taxon>Mycobacterium</taxon>
    </lineage>
</organism>